<dbReference type="Pfam" id="PF16732">
    <property type="entry name" value="ComP_DUS"/>
    <property type="match status" value="1"/>
</dbReference>
<proteinExistence type="predicted"/>
<dbReference type="GO" id="GO:0043683">
    <property type="term" value="P:type IV pilus assembly"/>
    <property type="evidence" value="ECO:0007669"/>
    <property type="project" value="InterPro"/>
</dbReference>
<protein>
    <submittedName>
        <fullName evidence="4">Pilus assembly protein</fullName>
    </submittedName>
</protein>
<keyword evidence="3" id="KW-0812">Transmembrane</keyword>
<feature type="compositionally biased region" description="Polar residues" evidence="2">
    <location>
        <begin position="136"/>
        <end position="158"/>
    </location>
</feature>
<sequence>MRTDSQPRPQGFTLIELMVVLVIAGILAAIAYPAYTQHMARSRRADAMAALTVVMQAQERYRSNVSAYASTLADLSLQDITRVAPDYQVTLDGIGTTPTFTSGYKVTATALSSGKQAGDKVCKTLSVTMTGAMPTYTATGDPNSTGSDTDTSSLCWPR</sequence>
<dbReference type="PRINTS" id="PR00813">
    <property type="entry name" value="BCTERIALGSPG"/>
</dbReference>
<dbReference type="GO" id="GO:0015627">
    <property type="term" value="C:type II protein secretion system complex"/>
    <property type="evidence" value="ECO:0007669"/>
    <property type="project" value="InterPro"/>
</dbReference>
<organism evidence="4 5">
    <name type="scientific">Roseateles puraquae</name>
    <dbReference type="NCBI Taxonomy" id="431059"/>
    <lineage>
        <taxon>Bacteria</taxon>
        <taxon>Pseudomonadati</taxon>
        <taxon>Pseudomonadota</taxon>
        <taxon>Betaproteobacteria</taxon>
        <taxon>Burkholderiales</taxon>
        <taxon>Sphaerotilaceae</taxon>
        <taxon>Roseateles</taxon>
    </lineage>
</organism>
<dbReference type="InterPro" id="IPR012902">
    <property type="entry name" value="N_methyl_site"/>
</dbReference>
<dbReference type="Pfam" id="PF07963">
    <property type="entry name" value="N_methyl"/>
    <property type="match status" value="1"/>
</dbReference>
<dbReference type="EMBL" id="NISI01000017">
    <property type="protein sequence ID" value="OWR00604.1"/>
    <property type="molecule type" value="Genomic_DNA"/>
</dbReference>
<reference evidence="4 5" key="1">
    <citation type="journal article" date="2007" name="Int. J. Syst. Evol. Microbiol.">
        <title>Description of Pelomonas aquatica sp. nov. and Pelomonas puraquae sp. nov., isolated from industrial and haemodialysis water.</title>
        <authorList>
            <person name="Gomila M."/>
            <person name="Bowien B."/>
            <person name="Falsen E."/>
            <person name="Moore E.R."/>
            <person name="Lalucat J."/>
        </authorList>
    </citation>
    <scope>NUCLEOTIDE SEQUENCE [LARGE SCALE GENOMIC DNA]</scope>
    <source>
        <strain evidence="4 5">CCUG 52769</strain>
    </source>
</reference>
<evidence type="ECO:0000256" key="3">
    <source>
        <dbReference type="SAM" id="Phobius"/>
    </source>
</evidence>
<evidence type="ECO:0000313" key="5">
    <source>
        <dbReference type="Proteomes" id="UP000197446"/>
    </source>
</evidence>
<dbReference type="GO" id="GO:0015628">
    <property type="term" value="P:protein secretion by the type II secretion system"/>
    <property type="evidence" value="ECO:0007669"/>
    <property type="project" value="InterPro"/>
</dbReference>
<dbReference type="AlphaFoldDB" id="A0A254MYX9"/>
<accession>A0A254MYX9</accession>
<feature type="region of interest" description="Disordered" evidence="2">
    <location>
        <begin position="134"/>
        <end position="158"/>
    </location>
</feature>
<dbReference type="InterPro" id="IPR031982">
    <property type="entry name" value="PilE-like"/>
</dbReference>
<keyword evidence="5" id="KW-1185">Reference proteome</keyword>
<dbReference type="PANTHER" id="PTHR30093:SF47">
    <property type="entry name" value="TYPE IV PILUS NON-CORE MINOR PILIN PILE"/>
    <property type="match status" value="1"/>
</dbReference>
<dbReference type="RefSeq" id="WP_088486025.1">
    <property type="nucleotide sequence ID" value="NZ_NISI01000017.1"/>
</dbReference>
<dbReference type="Proteomes" id="UP000197446">
    <property type="component" value="Unassembled WGS sequence"/>
</dbReference>
<keyword evidence="1" id="KW-0488">Methylation</keyword>
<dbReference type="PANTHER" id="PTHR30093">
    <property type="entry name" value="GENERAL SECRETION PATHWAY PROTEIN G"/>
    <property type="match status" value="1"/>
</dbReference>
<keyword evidence="3" id="KW-1133">Transmembrane helix</keyword>
<dbReference type="PROSITE" id="PS00409">
    <property type="entry name" value="PROKAR_NTER_METHYL"/>
    <property type="match status" value="1"/>
</dbReference>
<dbReference type="Gene3D" id="3.30.700.10">
    <property type="entry name" value="Glycoprotein, Type 4 Pilin"/>
    <property type="match status" value="1"/>
</dbReference>
<gene>
    <name evidence="4" type="ORF">CDO81_25260</name>
</gene>
<evidence type="ECO:0000313" key="4">
    <source>
        <dbReference type="EMBL" id="OWR00604.1"/>
    </source>
</evidence>
<keyword evidence="3" id="KW-0472">Membrane</keyword>
<comment type="caution">
    <text evidence="4">The sequence shown here is derived from an EMBL/GenBank/DDBJ whole genome shotgun (WGS) entry which is preliminary data.</text>
</comment>
<dbReference type="NCBIfam" id="TIGR02532">
    <property type="entry name" value="IV_pilin_GFxxxE"/>
    <property type="match status" value="1"/>
</dbReference>
<dbReference type="InterPro" id="IPR000983">
    <property type="entry name" value="Bac_GSPG_pilin"/>
</dbReference>
<dbReference type="OrthoDB" id="8592370at2"/>
<feature type="transmembrane region" description="Helical" evidence="3">
    <location>
        <begin position="12"/>
        <end position="35"/>
    </location>
</feature>
<dbReference type="InterPro" id="IPR045584">
    <property type="entry name" value="Pilin-like"/>
</dbReference>
<name>A0A254MYX9_9BURK</name>
<dbReference type="SUPFAM" id="SSF54523">
    <property type="entry name" value="Pili subunits"/>
    <property type="match status" value="1"/>
</dbReference>
<evidence type="ECO:0000256" key="2">
    <source>
        <dbReference type="SAM" id="MobiDB-lite"/>
    </source>
</evidence>
<evidence type="ECO:0000256" key="1">
    <source>
        <dbReference type="ARBA" id="ARBA00022481"/>
    </source>
</evidence>